<keyword evidence="1" id="KW-0479">Metal-binding</keyword>
<protein>
    <submittedName>
        <fullName evidence="3">Heavy-metal-associated domain-containing protein</fullName>
    </submittedName>
</protein>
<dbReference type="RefSeq" id="WP_352388309.1">
    <property type="nucleotide sequence ID" value="NZ_CBDRIY010000026.1"/>
</dbReference>
<organism evidence="3 4">
    <name type="scientific">Nocardiopsis eucommiae</name>
    <dbReference type="NCBI Taxonomy" id="2831970"/>
    <lineage>
        <taxon>Bacteria</taxon>
        <taxon>Bacillati</taxon>
        <taxon>Actinomycetota</taxon>
        <taxon>Actinomycetes</taxon>
        <taxon>Streptosporangiales</taxon>
        <taxon>Nocardiopsidaceae</taxon>
        <taxon>Nocardiopsis</taxon>
    </lineage>
</organism>
<dbReference type="InterPro" id="IPR036163">
    <property type="entry name" value="HMA_dom_sf"/>
</dbReference>
<evidence type="ECO:0000313" key="3">
    <source>
        <dbReference type="EMBL" id="QVJ01360.1"/>
    </source>
</evidence>
<dbReference type="CDD" id="cd00371">
    <property type="entry name" value="HMA"/>
    <property type="match status" value="1"/>
</dbReference>
<dbReference type="EMBL" id="CP074402">
    <property type="protein sequence ID" value="QVJ01360.1"/>
    <property type="molecule type" value="Genomic_DNA"/>
</dbReference>
<feature type="domain" description="HMA" evidence="2">
    <location>
        <begin position="3"/>
        <end position="68"/>
    </location>
</feature>
<dbReference type="PROSITE" id="PS50846">
    <property type="entry name" value="HMA_2"/>
    <property type="match status" value="1"/>
</dbReference>
<dbReference type="InterPro" id="IPR006121">
    <property type="entry name" value="HMA_dom"/>
</dbReference>
<dbReference type="Gene3D" id="3.30.70.100">
    <property type="match status" value="1"/>
</dbReference>
<evidence type="ECO:0000313" key="4">
    <source>
        <dbReference type="Proteomes" id="UP000682416"/>
    </source>
</evidence>
<dbReference type="InterPro" id="IPR000428">
    <property type="entry name" value="Cu-bd"/>
</dbReference>
<evidence type="ECO:0000256" key="1">
    <source>
        <dbReference type="ARBA" id="ARBA00022723"/>
    </source>
</evidence>
<dbReference type="AlphaFoldDB" id="A0A975L928"/>
<dbReference type="FunFam" id="3.30.70.100:FF:000001">
    <property type="entry name" value="ATPase copper transporting beta"/>
    <property type="match status" value="1"/>
</dbReference>
<accession>A0A975L928</accession>
<sequence length="69" mass="7112">MASTAVYTVEGMSCGHCVNSVTEEVSGITGVTDVKVDLESRSVTVTAESRIDDAAVRAAIDEAGYEVAS</sequence>
<dbReference type="PROSITE" id="PS01047">
    <property type="entry name" value="HMA_1"/>
    <property type="match status" value="1"/>
</dbReference>
<dbReference type="Pfam" id="PF00403">
    <property type="entry name" value="HMA"/>
    <property type="match status" value="1"/>
</dbReference>
<keyword evidence="4" id="KW-1185">Reference proteome</keyword>
<evidence type="ECO:0000259" key="2">
    <source>
        <dbReference type="PROSITE" id="PS50846"/>
    </source>
</evidence>
<name>A0A975L928_9ACTN</name>
<dbReference type="GO" id="GO:0006825">
    <property type="term" value="P:copper ion transport"/>
    <property type="evidence" value="ECO:0007669"/>
    <property type="project" value="InterPro"/>
</dbReference>
<dbReference type="PRINTS" id="PR00944">
    <property type="entry name" value="CUEXPORT"/>
</dbReference>
<reference evidence="3" key="1">
    <citation type="submission" date="2021-05" db="EMBL/GenBank/DDBJ databases">
        <authorList>
            <person name="Kaiqin L."/>
            <person name="Jian G."/>
        </authorList>
    </citation>
    <scope>NUCLEOTIDE SEQUENCE</scope>
    <source>
        <strain evidence="3">HDS5</strain>
    </source>
</reference>
<proteinExistence type="predicted"/>
<dbReference type="KEGG" id="nec:KGD82_25310"/>
<dbReference type="SUPFAM" id="SSF55008">
    <property type="entry name" value="HMA, heavy metal-associated domain"/>
    <property type="match status" value="1"/>
</dbReference>
<dbReference type="Proteomes" id="UP000682416">
    <property type="component" value="Chromosome"/>
</dbReference>
<dbReference type="GO" id="GO:0005507">
    <property type="term" value="F:copper ion binding"/>
    <property type="evidence" value="ECO:0007669"/>
    <property type="project" value="InterPro"/>
</dbReference>
<gene>
    <name evidence="3" type="ORF">KGD82_25310</name>
</gene>
<dbReference type="InterPro" id="IPR017969">
    <property type="entry name" value="Heavy-metal-associated_CS"/>
</dbReference>